<protein>
    <submittedName>
        <fullName evidence="1">Uncharacterized protein</fullName>
    </submittedName>
</protein>
<accession>A0A8R1YUC0</accession>
<keyword evidence="2" id="KW-1185">Reference proteome</keyword>
<dbReference type="EnsemblMetazoa" id="PPA33841.1">
    <property type="protein sequence ID" value="PPA33841.1"/>
    <property type="gene ID" value="WBGene00272210"/>
</dbReference>
<organism evidence="1 2">
    <name type="scientific">Pristionchus pacificus</name>
    <name type="common">Parasitic nematode worm</name>
    <dbReference type="NCBI Taxonomy" id="54126"/>
    <lineage>
        <taxon>Eukaryota</taxon>
        <taxon>Metazoa</taxon>
        <taxon>Ecdysozoa</taxon>
        <taxon>Nematoda</taxon>
        <taxon>Chromadorea</taxon>
        <taxon>Rhabditida</taxon>
        <taxon>Rhabditina</taxon>
        <taxon>Diplogasteromorpha</taxon>
        <taxon>Diplogasteroidea</taxon>
        <taxon>Neodiplogasteridae</taxon>
        <taxon>Pristionchus</taxon>
    </lineage>
</organism>
<gene>
    <name evidence="1" type="primary">WBGene00272210</name>
</gene>
<dbReference type="Proteomes" id="UP000005239">
    <property type="component" value="Unassembled WGS sequence"/>
</dbReference>
<accession>A0A2A6BAM5</accession>
<evidence type="ECO:0000313" key="2">
    <source>
        <dbReference type="Proteomes" id="UP000005239"/>
    </source>
</evidence>
<evidence type="ECO:0000313" key="1">
    <source>
        <dbReference type="EnsemblMetazoa" id="PPA33841.1"/>
    </source>
</evidence>
<sequence length="78" mass="8686">MKSVIVALLVVASYLAVLVSAQLRGTSVEKKGKSKIHIWLFMTVFMTLGYIEKPRGDNNRIIVKSGLELQGQQYNFSA</sequence>
<proteinExistence type="predicted"/>
<reference evidence="2" key="1">
    <citation type="journal article" date="2008" name="Nat. Genet.">
        <title>The Pristionchus pacificus genome provides a unique perspective on nematode lifestyle and parasitism.</title>
        <authorList>
            <person name="Dieterich C."/>
            <person name="Clifton S.W."/>
            <person name="Schuster L.N."/>
            <person name="Chinwalla A."/>
            <person name="Delehaunty K."/>
            <person name="Dinkelacker I."/>
            <person name="Fulton L."/>
            <person name="Fulton R."/>
            <person name="Godfrey J."/>
            <person name="Minx P."/>
            <person name="Mitreva M."/>
            <person name="Roeseler W."/>
            <person name="Tian H."/>
            <person name="Witte H."/>
            <person name="Yang S.P."/>
            <person name="Wilson R.K."/>
            <person name="Sommer R.J."/>
        </authorList>
    </citation>
    <scope>NUCLEOTIDE SEQUENCE [LARGE SCALE GENOMIC DNA]</scope>
    <source>
        <strain evidence="2">PS312</strain>
    </source>
</reference>
<name>A0A2A6BAM5_PRIPA</name>
<dbReference type="AlphaFoldDB" id="A0A2A6BAM5"/>
<reference evidence="1" key="2">
    <citation type="submission" date="2022-06" db="UniProtKB">
        <authorList>
            <consortium name="EnsemblMetazoa"/>
        </authorList>
    </citation>
    <scope>IDENTIFICATION</scope>
    <source>
        <strain evidence="1">PS312</strain>
    </source>
</reference>